<dbReference type="Gene3D" id="1.20.5.170">
    <property type="match status" value="1"/>
</dbReference>
<organism evidence="5 6">
    <name type="scientific">Agrocybe pediades</name>
    <dbReference type="NCBI Taxonomy" id="84607"/>
    <lineage>
        <taxon>Eukaryota</taxon>
        <taxon>Fungi</taxon>
        <taxon>Dikarya</taxon>
        <taxon>Basidiomycota</taxon>
        <taxon>Agaricomycotina</taxon>
        <taxon>Agaricomycetes</taxon>
        <taxon>Agaricomycetidae</taxon>
        <taxon>Agaricales</taxon>
        <taxon>Agaricineae</taxon>
        <taxon>Strophariaceae</taxon>
        <taxon>Agrocybe</taxon>
    </lineage>
</organism>
<dbReference type="AlphaFoldDB" id="A0A8H4VLN3"/>
<dbReference type="GO" id="GO:0034974">
    <property type="term" value="C:Swi5-Swi2 complex"/>
    <property type="evidence" value="ECO:0007669"/>
    <property type="project" value="TreeGrafter"/>
</dbReference>
<evidence type="ECO:0000313" key="5">
    <source>
        <dbReference type="EMBL" id="KAF4614473.1"/>
    </source>
</evidence>
<reference evidence="5 6" key="1">
    <citation type="submission" date="2019-12" db="EMBL/GenBank/DDBJ databases">
        <authorList>
            <person name="Floudas D."/>
            <person name="Bentzer J."/>
            <person name="Ahren D."/>
            <person name="Johansson T."/>
            <person name="Persson P."/>
            <person name="Tunlid A."/>
        </authorList>
    </citation>
    <scope>NUCLEOTIDE SEQUENCE [LARGE SCALE GENOMIC DNA]</scope>
    <source>
        <strain evidence="5 6">CBS 102.39</strain>
    </source>
</reference>
<dbReference type="PANTHER" id="PTHR28529:SF2">
    <property type="entry name" value="DNA REPAIR PROTEIN SWI5 HOMOLOG"/>
    <property type="match status" value="1"/>
</dbReference>
<dbReference type="Pfam" id="PF07061">
    <property type="entry name" value="Swi5"/>
    <property type="match status" value="1"/>
</dbReference>
<dbReference type="GO" id="GO:0000724">
    <property type="term" value="P:double-strand break repair via homologous recombination"/>
    <property type="evidence" value="ECO:0007669"/>
    <property type="project" value="TreeGrafter"/>
</dbReference>
<evidence type="ECO:0008006" key="7">
    <source>
        <dbReference type="Google" id="ProtNLM"/>
    </source>
</evidence>
<dbReference type="GO" id="GO:0032798">
    <property type="term" value="C:Swi5-Sfr1 complex"/>
    <property type="evidence" value="ECO:0007669"/>
    <property type="project" value="TreeGrafter"/>
</dbReference>
<dbReference type="EMBL" id="JAACJL010000044">
    <property type="protein sequence ID" value="KAF4614473.1"/>
    <property type="molecule type" value="Genomic_DNA"/>
</dbReference>
<accession>A0A8H4VLN3</accession>
<keyword evidence="4" id="KW-0175">Coiled coil</keyword>
<keyword evidence="3" id="KW-0234">DNA repair</keyword>
<evidence type="ECO:0000256" key="2">
    <source>
        <dbReference type="ARBA" id="ARBA00022763"/>
    </source>
</evidence>
<dbReference type="Proteomes" id="UP000521872">
    <property type="component" value="Unassembled WGS sequence"/>
</dbReference>
<evidence type="ECO:0000256" key="3">
    <source>
        <dbReference type="ARBA" id="ARBA00023204"/>
    </source>
</evidence>
<name>A0A8H4VLN3_9AGAR</name>
<evidence type="ECO:0000256" key="1">
    <source>
        <dbReference type="ARBA" id="ARBA00008060"/>
    </source>
</evidence>
<gene>
    <name evidence="5" type="ORF">D9613_002680</name>
</gene>
<comment type="similarity">
    <text evidence="1">Belongs to the SWI5/SAE3 family.</text>
</comment>
<keyword evidence="2" id="KW-0227">DNA damage</keyword>
<evidence type="ECO:0000256" key="4">
    <source>
        <dbReference type="SAM" id="Coils"/>
    </source>
</evidence>
<keyword evidence="6" id="KW-1185">Reference proteome</keyword>
<feature type="coiled-coil region" evidence="4">
    <location>
        <begin position="29"/>
        <end position="56"/>
    </location>
</feature>
<comment type="caution">
    <text evidence="5">The sequence shown here is derived from an EMBL/GenBank/DDBJ whole genome shotgun (WGS) entry which is preliminary data.</text>
</comment>
<sequence>MHAAISAKVCYFVEVFSPTVVGLARGYHFKNQEARKKALEQEIEQLQARLGEGVDAEKIVKRHIALLHKYNEAKDAAQILIGRLASIKQTTIRQIHEDYGLTDDD</sequence>
<protein>
    <recommendedName>
        <fullName evidence="7">Swi5-domain-containing protein</fullName>
    </recommendedName>
</protein>
<proteinExistence type="inferred from homology"/>
<dbReference type="PANTHER" id="PTHR28529">
    <property type="entry name" value="DNA REPAIR PROTEIN SWI5 HOMOLOG"/>
    <property type="match status" value="1"/>
</dbReference>
<evidence type="ECO:0000313" key="6">
    <source>
        <dbReference type="Proteomes" id="UP000521872"/>
    </source>
</evidence>
<dbReference type="InterPro" id="IPR010760">
    <property type="entry name" value="DNA-repair_Swi5"/>
</dbReference>
<dbReference type="OrthoDB" id="255837at2759"/>